<reference evidence="5 6" key="1">
    <citation type="submission" date="2018-05" db="EMBL/GenBank/DDBJ databases">
        <title>Genome sequencing and assembly of the regulated plant pathogen Lachnellula willkommii and related sister species for the development of diagnostic species identification markers.</title>
        <authorList>
            <person name="Giroux E."/>
            <person name="Bilodeau G."/>
        </authorList>
    </citation>
    <scope>NUCLEOTIDE SEQUENCE [LARGE SCALE GENOMIC DNA]</scope>
    <source>
        <strain evidence="5 6">CBS 268.59</strain>
    </source>
</reference>
<dbReference type="PANTHER" id="PTHR43098">
    <property type="entry name" value="L-ORNITHINE N(5)-MONOOXYGENASE-RELATED"/>
    <property type="match status" value="1"/>
</dbReference>
<dbReference type="InterPro" id="IPR050775">
    <property type="entry name" value="FAD-binding_Monooxygenases"/>
</dbReference>
<name>A0A8T9C217_9HELO</name>
<dbReference type="OrthoDB" id="66881at2759"/>
<keyword evidence="5" id="KW-0503">Monooxygenase</keyword>
<evidence type="ECO:0000256" key="4">
    <source>
        <dbReference type="ARBA" id="ARBA00023002"/>
    </source>
</evidence>
<protein>
    <submittedName>
        <fullName evidence="5">Baeyer-Villiger monooxygenase</fullName>
    </submittedName>
</protein>
<evidence type="ECO:0000256" key="3">
    <source>
        <dbReference type="ARBA" id="ARBA00022857"/>
    </source>
</evidence>
<keyword evidence="6" id="KW-1185">Reference proteome</keyword>
<organism evidence="5 6">
    <name type="scientific">Lachnellula suecica</name>
    <dbReference type="NCBI Taxonomy" id="602035"/>
    <lineage>
        <taxon>Eukaryota</taxon>
        <taxon>Fungi</taxon>
        <taxon>Dikarya</taxon>
        <taxon>Ascomycota</taxon>
        <taxon>Pezizomycotina</taxon>
        <taxon>Leotiomycetes</taxon>
        <taxon>Helotiales</taxon>
        <taxon>Lachnaceae</taxon>
        <taxon>Lachnellula</taxon>
    </lineage>
</organism>
<dbReference type="GO" id="GO:0004499">
    <property type="term" value="F:N,N-dimethylaniline monooxygenase activity"/>
    <property type="evidence" value="ECO:0007669"/>
    <property type="project" value="InterPro"/>
</dbReference>
<dbReference type="GO" id="GO:0050661">
    <property type="term" value="F:NADP binding"/>
    <property type="evidence" value="ECO:0007669"/>
    <property type="project" value="InterPro"/>
</dbReference>
<dbReference type="InterPro" id="IPR020946">
    <property type="entry name" value="Flavin_mOase-like"/>
</dbReference>
<dbReference type="PANTHER" id="PTHR43098:SF5">
    <property type="entry name" value="DUAL-FUNCTIONAL MONOOXYGENASE_METHYLTRANSFERASE PSOF"/>
    <property type="match status" value="1"/>
</dbReference>
<dbReference type="SUPFAM" id="SSF51905">
    <property type="entry name" value="FAD/NAD(P)-binding domain"/>
    <property type="match status" value="1"/>
</dbReference>
<accession>A0A8T9C217</accession>
<keyword evidence="2" id="KW-0274">FAD</keyword>
<evidence type="ECO:0000256" key="2">
    <source>
        <dbReference type="ARBA" id="ARBA00022827"/>
    </source>
</evidence>
<dbReference type="EMBL" id="QGMK01001228">
    <property type="protein sequence ID" value="TVY71442.1"/>
    <property type="molecule type" value="Genomic_DNA"/>
</dbReference>
<comment type="caution">
    <text evidence="5">The sequence shown here is derived from an EMBL/GenBank/DDBJ whole genome shotgun (WGS) entry which is preliminary data.</text>
</comment>
<keyword evidence="4" id="KW-0560">Oxidoreductase</keyword>
<proteinExistence type="predicted"/>
<sequence length="554" mass="61966">MSPIVVDALVVGAGFGGIYQLYSLLKLGLVTKAIEKAEGAGGVWFWNKYPGVMSDTESYLYRYSWDKEDLQTYPWPNNYLTRDEILKYLNHIIDKHRLREHLHFSSELLSAKWDESINKWHVQTSTGDTFIATYLFTALGIHNKLNIPDFPGLDLFRGPVMHSASWNSNVDITNKRVGVIGCGSSGIQISNAIAPKVTELHCFIRHPQFSVPLRLQPISAGERSGINHRYDDIWAAQALTREGHGYDEPETSAMSVAPEERQRVFERLWKVGNGFRFLHEGFGDLTSNPEANEEACKFLRSKIISIVKDPAKAAVLTPRDLFARRPPCDQGYYEKFNHANVFAIDLQTTPILKIEGKGIRTSDGKLHELDVIVLATGFHSGDGSYKSIPGHITGRGGISLSEHWRAEIRTYLGMFVSSFPNLFMVNGPQGSFSHAPRTIESEVDFLTTMISELQKTGSVGTVECTADAEAEWVLTCDDLAASRTLVNNVSSWLTGLNVDGAKPSTLFYYAGLKEYRRVLENVKDKGYHGLSVSTAECVPRRDLTQRSFLFSVWS</sequence>
<keyword evidence="3" id="KW-0521">NADP</keyword>
<gene>
    <name evidence="5" type="ORF">LSUE1_G007675</name>
</gene>
<dbReference type="AlphaFoldDB" id="A0A8T9C217"/>
<dbReference type="Pfam" id="PF00743">
    <property type="entry name" value="FMO-like"/>
    <property type="match status" value="1"/>
</dbReference>
<dbReference type="Gene3D" id="3.50.50.60">
    <property type="entry name" value="FAD/NAD(P)-binding domain"/>
    <property type="match status" value="3"/>
</dbReference>
<evidence type="ECO:0000313" key="5">
    <source>
        <dbReference type="EMBL" id="TVY71442.1"/>
    </source>
</evidence>
<evidence type="ECO:0000256" key="1">
    <source>
        <dbReference type="ARBA" id="ARBA00022630"/>
    </source>
</evidence>
<evidence type="ECO:0000313" key="6">
    <source>
        <dbReference type="Proteomes" id="UP000469558"/>
    </source>
</evidence>
<keyword evidence="1" id="KW-0285">Flavoprotein</keyword>
<dbReference type="InterPro" id="IPR036188">
    <property type="entry name" value="FAD/NAD-bd_sf"/>
</dbReference>
<dbReference type="Proteomes" id="UP000469558">
    <property type="component" value="Unassembled WGS sequence"/>
</dbReference>
<dbReference type="GO" id="GO:0050660">
    <property type="term" value="F:flavin adenine dinucleotide binding"/>
    <property type="evidence" value="ECO:0007669"/>
    <property type="project" value="InterPro"/>
</dbReference>